<accession>A0A437M4V0</accession>
<organism evidence="8 9">
    <name type="scientific">Sphingomonas crocodyli</name>
    <dbReference type="NCBI Taxonomy" id="1979270"/>
    <lineage>
        <taxon>Bacteria</taxon>
        <taxon>Pseudomonadati</taxon>
        <taxon>Pseudomonadota</taxon>
        <taxon>Alphaproteobacteria</taxon>
        <taxon>Sphingomonadales</taxon>
        <taxon>Sphingomonadaceae</taxon>
        <taxon>Sphingomonas</taxon>
    </lineage>
</organism>
<dbReference type="SUPFAM" id="SSF103481">
    <property type="entry name" value="Multidrug resistance efflux transporter EmrE"/>
    <property type="match status" value="2"/>
</dbReference>
<keyword evidence="5 6" id="KW-0472">Membrane</keyword>
<feature type="transmembrane region" description="Helical" evidence="6">
    <location>
        <begin position="233"/>
        <end position="257"/>
    </location>
</feature>
<dbReference type="PANTHER" id="PTHR32322">
    <property type="entry name" value="INNER MEMBRANE TRANSPORTER"/>
    <property type="match status" value="1"/>
</dbReference>
<feature type="domain" description="EamA" evidence="7">
    <location>
        <begin position="175"/>
        <end position="308"/>
    </location>
</feature>
<evidence type="ECO:0000313" key="8">
    <source>
        <dbReference type="EMBL" id="RVT92585.1"/>
    </source>
</evidence>
<keyword evidence="3 6" id="KW-0812">Transmembrane</keyword>
<evidence type="ECO:0000256" key="6">
    <source>
        <dbReference type="SAM" id="Phobius"/>
    </source>
</evidence>
<feature type="transmembrane region" description="Helical" evidence="6">
    <location>
        <begin position="201"/>
        <end position="221"/>
    </location>
</feature>
<name>A0A437M4V0_9SPHN</name>
<feature type="transmembrane region" description="Helical" evidence="6">
    <location>
        <begin position="169"/>
        <end position="189"/>
    </location>
</feature>
<dbReference type="InterPro" id="IPR000620">
    <property type="entry name" value="EamA_dom"/>
</dbReference>
<feature type="transmembrane region" description="Helical" evidence="6">
    <location>
        <begin position="139"/>
        <end position="163"/>
    </location>
</feature>
<evidence type="ECO:0000256" key="2">
    <source>
        <dbReference type="ARBA" id="ARBA00007362"/>
    </source>
</evidence>
<evidence type="ECO:0000256" key="1">
    <source>
        <dbReference type="ARBA" id="ARBA00004141"/>
    </source>
</evidence>
<dbReference type="RefSeq" id="WP_127740334.1">
    <property type="nucleotide sequence ID" value="NZ_SACN01000001.1"/>
</dbReference>
<evidence type="ECO:0000259" key="7">
    <source>
        <dbReference type="Pfam" id="PF00892"/>
    </source>
</evidence>
<dbReference type="InterPro" id="IPR037185">
    <property type="entry name" value="EmrE-like"/>
</dbReference>
<comment type="subcellular location">
    <subcellularLocation>
        <location evidence="1">Membrane</location>
        <topology evidence="1">Multi-pass membrane protein</topology>
    </subcellularLocation>
</comment>
<dbReference type="GO" id="GO:0016020">
    <property type="term" value="C:membrane"/>
    <property type="evidence" value="ECO:0007669"/>
    <property type="project" value="UniProtKB-SubCell"/>
</dbReference>
<reference evidence="8 9" key="1">
    <citation type="submission" date="2019-01" db="EMBL/GenBank/DDBJ databases">
        <authorList>
            <person name="Chen W.-M."/>
        </authorList>
    </citation>
    <scope>NUCLEOTIDE SEQUENCE [LARGE SCALE GENOMIC DNA]</scope>
    <source>
        <strain evidence="8 9">CCP-7</strain>
    </source>
</reference>
<evidence type="ECO:0000256" key="5">
    <source>
        <dbReference type="ARBA" id="ARBA00023136"/>
    </source>
</evidence>
<comment type="similarity">
    <text evidence="2">Belongs to the EamA transporter family.</text>
</comment>
<feature type="transmembrane region" description="Helical" evidence="6">
    <location>
        <begin position="290"/>
        <end position="311"/>
    </location>
</feature>
<comment type="caution">
    <text evidence="8">The sequence shown here is derived from an EMBL/GenBank/DDBJ whole genome shotgun (WGS) entry which is preliminary data.</text>
</comment>
<evidence type="ECO:0000313" key="9">
    <source>
        <dbReference type="Proteomes" id="UP000282971"/>
    </source>
</evidence>
<feature type="transmembrane region" description="Helical" evidence="6">
    <location>
        <begin position="107"/>
        <end position="127"/>
    </location>
</feature>
<feature type="transmembrane region" description="Helical" evidence="6">
    <location>
        <begin position="82"/>
        <end position="101"/>
    </location>
</feature>
<dbReference type="PANTHER" id="PTHR32322:SF2">
    <property type="entry name" value="EAMA DOMAIN-CONTAINING PROTEIN"/>
    <property type="match status" value="1"/>
</dbReference>
<evidence type="ECO:0000256" key="3">
    <source>
        <dbReference type="ARBA" id="ARBA00022692"/>
    </source>
</evidence>
<dbReference type="InterPro" id="IPR050638">
    <property type="entry name" value="AA-Vitamin_Transporters"/>
</dbReference>
<feature type="transmembrane region" description="Helical" evidence="6">
    <location>
        <begin position="21"/>
        <end position="43"/>
    </location>
</feature>
<feature type="domain" description="EamA" evidence="7">
    <location>
        <begin position="22"/>
        <end position="154"/>
    </location>
</feature>
<feature type="transmembrane region" description="Helical" evidence="6">
    <location>
        <begin position="49"/>
        <end position="70"/>
    </location>
</feature>
<dbReference type="OrthoDB" id="2352272at2"/>
<feature type="transmembrane region" description="Helical" evidence="6">
    <location>
        <begin position="266"/>
        <end position="284"/>
    </location>
</feature>
<sequence length="315" mass="32962">MNSISPPPTLAAPPGIVPSRVILPFVIVTLSGGSTWTAIRYQIGAGVDMFWAMGLRGLIGAIAMVGWSLLIRAPLGLPPRGIAYAAAIGGLQFFLSFLFIYEAERHVTSGVVAMFFALLIVPNAILARIFLKMPMGREFLIGSAVAIVGMAMLFTNEIAAVAKGNADDAIIGVTLTIIGLLFSSGANVAQASRYARSLPPIAVLVWAMMIASTAAMTLGFVRSGMLPPSAFTPAFALSTAYLGLFGSALTFPLYFFLIRQIGPARAAYSGVTVPIVAMILSTILEGYRWSLPAVAGSALALVGLVIALRAAKPAR</sequence>
<proteinExistence type="inferred from homology"/>
<protein>
    <submittedName>
        <fullName evidence="8">DMT family transporter</fullName>
    </submittedName>
</protein>
<gene>
    <name evidence="8" type="ORF">EOD43_01275</name>
</gene>
<keyword evidence="4 6" id="KW-1133">Transmembrane helix</keyword>
<dbReference type="Proteomes" id="UP000282971">
    <property type="component" value="Unassembled WGS sequence"/>
</dbReference>
<evidence type="ECO:0000256" key="4">
    <source>
        <dbReference type="ARBA" id="ARBA00022989"/>
    </source>
</evidence>
<dbReference type="AlphaFoldDB" id="A0A437M4V0"/>
<dbReference type="Pfam" id="PF00892">
    <property type="entry name" value="EamA"/>
    <property type="match status" value="2"/>
</dbReference>
<dbReference type="EMBL" id="SACN01000001">
    <property type="protein sequence ID" value="RVT92585.1"/>
    <property type="molecule type" value="Genomic_DNA"/>
</dbReference>
<keyword evidence="9" id="KW-1185">Reference proteome</keyword>